<keyword evidence="1" id="KW-0472">Membrane</keyword>
<feature type="transmembrane region" description="Helical" evidence="1">
    <location>
        <begin position="241"/>
        <end position="260"/>
    </location>
</feature>
<proteinExistence type="predicted"/>
<dbReference type="Gene3D" id="3.30.420.150">
    <property type="entry name" value="Exopolyphosphatase. Domain 2"/>
    <property type="match status" value="1"/>
</dbReference>
<evidence type="ECO:0000256" key="1">
    <source>
        <dbReference type="SAM" id="Phobius"/>
    </source>
</evidence>
<accession>A0A0F0I609</accession>
<feature type="transmembrane region" description="Helical" evidence="1">
    <location>
        <begin position="281"/>
        <end position="303"/>
    </location>
</feature>
<evidence type="ECO:0000313" key="5">
    <source>
        <dbReference type="Proteomes" id="UP000033540"/>
    </source>
</evidence>
<dbReference type="SUPFAM" id="SSF53067">
    <property type="entry name" value="Actin-like ATPase domain"/>
    <property type="match status" value="2"/>
</dbReference>
<name>A0A0F0I609_ASPPU</name>
<feature type="domain" description="Ppx/GppA phosphatase N-terminal" evidence="2">
    <location>
        <begin position="369"/>
        <end position="678"/>
    </location>
</feature>
<dbReference type="InterPro" id="IPR003695">
    <property type="entry name" value="Ppx_GppA_N"/>
</dbReference>
<dbReference type="STRING" id="1403190.A0A0F0I609"/>
<dbReference type="PANTHER" id="PTHR30005:SF0">
    <property type="entry name" value="RETROGRADE REGULATION PROTEIN 2"/>
    <property type="match status" value="1"/>
</dbReference>
<comment type="caution">
    <text evidence="4">The sequence shown here is derived from an EMBL/GenBank/DDBJ whole genome shotgun (WGS) entry which is preliminary data.</text>
</comment>
<evidence type="ECO:0000313" key="4">
    <source>
        <dbReference type="EMBL" id="KJK63199.1"/>
    </source>
</evidence>
<dbReference type="InterPro" id="IPR057512">
    <property type="entry name" value="RTG2_C"/>
</dbReference>
<dbReference type="InterPro" id="IPR050273">
    <property type="entry name" value="GppA/Ppx_hydrolase"/>
</dbReference>
<keyword evidence="1" id="KW-0812">Transmembrane</keyword>
<sequence>MADESKPVKVVYSWWVILWTWAMQVYFVFYISTLRWLVSLLLVLTPTLWGPRLWFAVLGTSMTEQPVYLGDIVIDTLSQQDSDGRCKTWTEKREAITNSALSASGWYGPGSYLAWLITAYATALSTIWHSKCSEKHPDVNKLDAEILLTIGYPLVALCDVLLRLVRCQIDPGMTAAVFVLVSTLTIIGPLTRLSWQEDDMEIEIDPHFPRTVKEWTWKTFRFLCHTIVYAVLSEPYLEPRVLLAVYILLFVTLLYSGIYGEALFDKYPYRRIVYRPRGERAVAFCVVQIVFNIVLFSISRSIWPKTDASLLDLDQIAGIFLTMATLVYSRREGIMTFVKRVRCKRITVEVANGIRCSITDLSPPTTRILPTVYSQRFNISLYDAQYDSKTGKQIPIPRKVINAVVAAILRFQIVCLEVGVPASQMLIIATEATRKAINSEEFVKTIQNRTHVRVLMLPKDEEGVVGAWGIASGFSDIEGLAIDLGGGSMQMTWIVSHAGDVRISSKGSISFPYGAAALTQKLEALTKGKDEDEAAKAKEQFRQEMTSQFRRAWEDLEIPEQLVDKAKKEGGFQLYLSGGGFRGWGYLLLYLHQIRGEYYPISIINGYTAGKKDFENTEVLKKVAQTANDIFRVSDRRRKQVPSVAFLVNVLAKAIPHGIKEAHFCQGGVREGALYRKILPVIRQQDPLQVATMNFARGSAQAMAFMAFSSIPRPTKDRSFPHSISPHVIQAFANILYAHATMSKETAATAALYSTSTGVLAEAHGIPHADRARLALMLQERYGGELPPREMDFKKSLRSLLTPEEIWWTRYLGKLGLVISRVYPTGVIDPSRPRALPRARWANDLGKKKNKQGIELKVLLQKVGFDPTRLKQELEADLKKLRKVGKRKHWIGGRDGWGMKVKVILVEEDLL</sequence>
<dbReference type="OrthoDB" id="2014654at2759"/>
<keyword evidence="1" id="KW-1133">Transmembrane helix</keyword>
<feature type="transmembrane region" description="Helical" evidence="1">
    <location>
        <begin position="36"/>
        <end position="55"/>
    </location>
</feature>
<feature type="transmembrane region" description="Helical" evidence="1">
    <location>
        <begin position="172"/>
        <end position="191"/>
    </location>
</feature>
<dbReference type="FunFam" id="3.30.420.40:FF:000191">
    <property type="entry name" value="Retrograde regulation protein 2"/>
    <property type="match status" value="1"/>
</dbReference>
<dbReference type="Proteomes" id="UP000033540">
    <property type="component" value="Unassembled WGS sequence"/>
</dbReference>
<dbReference type="EMBL" id="JZEE01000581">
    <property type="protein sequence ID" value="KJK63199.1"/>
    <property type="molecule type" value="Genomic_DNA"/>
</dbReference>
<protein>
    <submittedName>
        <fullName evidence="4">GppA</fullName>
    </submittedName>
</protein>
<dbReference type="Pfam" id="PF02541">
    <property type="entry name" value="Ppx-GppA"/>
    <property type="match status" value="1"/>
</dbReference>
<evidence type="ECO:0000259" key="2">
    <source>
        <dbReference type="Pfam" id="PF02541"/>
    </source>
</evidence>
<dbReference type="InterPro" id="IPR043129">
    <property type="entry name" value="ATPase_NBD"/>
</dbReference>
<dbReference type="PANTHER" id="PTHR30005">
    <property type="entry name" value="EXOPOLYPHOSPHATASE"/>
    <property type="match status" value="1"/>
</dbReference>
<dbReference type="Gene3D" id="1.10.3210.10">
    <property type="entry name" value="Hypothetical protein af1432"/>
    <property type="match status" value="1"/>
</dbReference>
<dbReference type="AlphaFoldDB" id="A0A0F0I609"/>
<dbReference type="Pfam" id="PF23566">
    <property type="entry name" value="RTG2_C"/>
    <property type="match status" value="1"/>
</dbReference>
<gene>
    <name evidence="4" type="ORF">P875_00033926</name>
</gene>
<dbReference type="Gene3D" id="3.30.420.40">
    <property type="match status" value="1"/>
</dbReference>
<organism evidence="4 5">
    <name type="scientific">Aspergillus parasiticus (strain ATCC 56775 / NRRL 5862 / SRRC 143 / SU-1)</name>
    <dbReference type="NCBI Taxonomy" id="1403190"/>
    <lineage>
        <taxon>Eukaryota</taxon>
        <taxon>Fungi</taxon>
        <taxon>Dikarya</taxon>
        <taxon>Ascomycota</taxon>
        <taxon>Pezizomycotina</taxon>
        <taxon>Eurotiomycetes</taxon>
        <taxon>Eurotiomycetidae</taxon>
        <taxon>Eurotiales</taxon>
        <taxon>Aspergillaceae</taxon>
        <taxon>Aspergillus</taxon>
        <taxon>Aspergillus subgen. Circumdati</taxon>
    </lineage>
</organism>
<dbReference type="GO" id="GO:0006357">
    <property type="term" value="P:regulation of transcription by RNA polymerase II"/>
    <property type="evidence" value="ECO:0007669"/>
    <property type="project" value="TreeGrafter"/>
</dbReference>
<feature type="transmembrane region" description="Helical" evidence="1">
    <location>
        <begin position="12"/>
        <end position="29"/>
    </location>
</feature>
<feature type="transmembrane region" description="Helical" evidence="1">
    <location>
        <begin position="146"/>
        <end position="165"/>
    </location>
</feature>
<dbReference type="FunFam" id="3.30.420.150:FF:000007">
    <property type="entry name" value="Retrograde regulation protein 2"/>
    <property type="match status" value="1"/>
</dbReference>
<feature type="domain" description="RTG2 C-terminal" evidence="3">
    <location>
        <begin position="686"/>
        <end position="906"/>
    </location>
</feature>
<reference evidence="4 5" key="1">
    <citation type="submission" date="2015-02" db="EMBL/GenBank/DDBJ databases">
        <title>Draft genome sequence of Aspergillus parasiticus SU-1.</title>
        <authorList>
            <person name="Yu J."/>
            <person name="Fedorova N."/>
            <person name="Yin Y."/>
            <person name="Losada L."/>
            <person name="Zafar N."/>
            <person name="Taujale R."/>
            <person name="Ehrlich K.C."/>
            <person name="Bhatnagar D."/>
            <person name="Cleveland T.E."/>
            <person name="Bennett J.W."/>
            <person name="Nierman W.C."/>
        </authorList>
    </citation>
    <scope>NUCLEOTIDE SEQUENCE [LARGE SCALE GENOMIC DNA]</scope>
    <source>
        <strain evidence="5">ATCC 56775 / NRRL 5862 / SRRC 143 / SU-1</strain>
    </source>
</reference>
<evidence type="ECO:0000259" key="3">
    <source>
        <dbReference type="Pfam" id="PF23566"/>
    </source>
</evidence>